<dbReference type="InterPro" id="IPR011990">
    <property type="entry name" value="TPR-like_helical_dom_sf"/>
</dbReference>
<organism evidence="1">
    <name type="scientific">hydrocarbon metagenome</name>
    <dbReference type="NCBI Taxonomy" id="938273"/>
    <lineage>
        <taxon>unclassified sequences</taxon>
        <taxon>metagenomes</taxon>
        <taxon>ecological metagenomes</taxon>
    </lineage>
</organism>
<dbReference type="Gene3D" id="1.25.40.10">
    <property type="entry name" value="Tetratricopeptide repeat domain"/>
    <property type="match status" value="1"/>
</dbReference>
<gene>
    <name evidence="1" type="ORF">ASZ90_001979</name>
</gene>
<sequence>MAVELVPADAEFVNNRGRVWLALGDESRARADFAQAKNLDPAVKTPVD</sequence>
<accession>A0A0W8G4X1</accession>
<proteinExistence type="predicted"/>
<dbReference type="EMBL" id="LNQE01000256">
    <property type="protein sequence ID" value="KUG28134.1"/>
    <property type="molecule type" value="Genomic_DNA"/>
</dbReference>
<name>A0A0W8G4X1_9ZZZZ</name>
<dbReference type="InterPro" id="IPR019734">
    <property type="entry name" value="TPR_rpt"/>
</dbReference>
<comment type="caution">
    <text evidence="1">The sequence shown here is derived from an EMBL/GenBank/DDBJ whole genome shotgun (WGS) entry which is preliminary data.</text>
</comment>
<dbReference type="SUPFAM" id="SSF48452">
    <property type="entry name" value="TPR-like"/>
    <property type="match status" value="1"/>
</dbReference>
<reference evidence="1" key="1">
    <citation type="journal article" date="2015" name="Proc. Natl. Acad. Sci. U.S.A.">
        <title>Networks of energetic and metabolic interactions define dynamics in microbial communities.</title>
        <authorList>
            <person name="Embree M."/>
            <person name="Liu J.K."/>
            <person name="Al-Bassam M.M."/>
            <person name="Zengler K."/>
        </authorList>
    </citation>
    <scope>NUCLEOTIDE SEQUENCE</scope>
</reference>
<protein>
    <submittedName>
        <fullName evidence="1">Uncharacterized protein</fullName>
    </submittedName>
</protein>
<dbReference type="AlphaFoldDB" id="A0A0W8G4X1"/>
<dbReference type="PROSITE" id="PS50005">
    <property type="entry name" value="TPR"/>
    <property type="match status" value="1"/>
</dbReference>
<evidence type="ECO:0000313" key="1">
    <source>
        <dbReference type="EMBL" id="KUG28134.1"/>
    </source>
</evidence>